<name>A0ABV1V4N3_9ACTN</name>
<dbReference type="Proteomes" id="UP001445472">
    <property type="component" value="Unassembled WGS sequence"/>
</dbReference>
<evidence type="ECO:0008006" key="3">
    <source>
        <dbReference type="Google" id="ProtNLM"/>
    </source>
</evidence>
<organism evidence="1 2">
    <name type="scientific">Streptomyces xantholiticus</name>
    <dbReference type="NCBI Taxonomy" id="68285"/>
    <lineage>
        <taxon>Bacteria</taxon>
        <taxon>Bacillati</taxon>
        <taxon>Actinomycetota</taxon>
        <taxon>Actinomycetes</taxon>
        <taxon>Kitasatosporales</taxon>
        <taxon>Streptomycetaceae</taxon>
        <taxon>Streptomyces</taxon>
    </lineage>
</organism>
<proteinExistence type="predicted"/>
<accession>A0ABV1V4N3</accession>
<reference evidence="1 2" key="1">
    <citation type="submission" date="2024-06" db="EMBL/GenBank/DDBJ databases">
        <title>The Natural Products Discovery Center: Release of the First 8490 Sequenced Strains for Exploring Actinobacteria Biosynthetic Diversity.</title>
        <authorList>
            <person name="Kalkreuter E."/>
            <person name="Kautsar S.A."/>
            <person name="Yang D."/>
            <person name="Bader C.D."/>
            <person name="Teijaro C.N."/>
            <person name="Fluegel L."/>
            <person name="Davis C.M."/>
            <person name="Simpson J.R."/>
            <person name="Lauterbach L."/>
            <person name="Steele A.D."/>
            <person name="Gui C."/>
            <person name="Meng S."/>
            <person name="Li G."/>
            <person name="Viehrig K."/>
            <person name="Ye F."/>
            <person name="Su P."/>
            <person name="Kiefer A.F."/>
            <person name="Nichols A."/>
            <person name="Cepeda A.J."/>
            <person name="Yan W."/>
            <person name="Fan B."/>
            <person name="Jiang Y."/>
            <person name="Adhikari A."/>
            <person name="Zheng C.-J."/>
            <person name="Schuster L."/>
            <person name="Cowan T.M."/>
            <person name="Smanski M.J."/>
            <person name="Chevrette M.G."/>
            <person name="De Carvalho L.P.S."/>
            <person name="Shen B."/>
        </authorList>
    </citation>
    <scope>NUCLEOTIDE SEQUENCE [LARGE SCALE GENOMIC DNA]</scope>
    <source>
        <strain evidence="1 2">NPDC000837</strain>
    </source>
</reference>
<dbReference type="EMBL" id="JBEPBX010000038">
    <property type="protein sequence ID" value="MER6617482.1"/>
    <property type="molecule type" value="Genomic_DNA"/>
</dbReference>
<keyword evidence="2" id="KW-1185">Reference proteome</keyword>
<evidence type="ECO:0000313" key="2">
    <source>
        <dbReference type="Proteomes" id="UP001445472"/>
    </source>
</evidence>
<protein>
    <recommendedName>
        <fullName evidence="3">BON domain-containing protein</fullName>
    </recommendedName>
</protein>
<gene>
    <name evidence="1" type="ORF">ABT276_29915</name>
</gene>
<dbReference type="RefSeq" id="WP_351978549.1">
    <property type="nucleotide sequence ID" value="NZ_JBEPBX010000038.1"/>
</dbReference>
<evidence type="ECO:0000313" key="1">
    <source>
        <dbReference type="EMBL" id="MER6617482.1"/>
    </source>
</evidence>
<sequence>MAAAVLASSWTASQDEGVAAAALREAAVTVVGGLVSVEGDADLDPGLVEEVEIAGAEL</sequence>
<comment type="caution">
    <text evidence="1">The sequence shown here is derived from an EMBL/GenBank/DDBJ whole genome shotgun (WGS) entry which is preliminary data.</text>
</comment>